<evidence type="ECO:0000313" key="12">
    <source>
        <dbReference type="RefSeq" id="XP_018812157.1"/>
    </source>
</evidence>
<dbReference type="OrthoDB" id="1914452at2759"/>
<feature type="compositionally biased region" description="Pro residues" evidence="9">
    <location>
        <begin position="129"/>
        <end position="139"/>
    </location>
</feature>
<dbReference type="FunFam" id="1.10.110.10:FF:000001">
    <property type="entry name" value="Bifunctional inhibitor/lipid-transfer protein/seed storage 2S albumin superfamily protein"/>
    <property type="match status" value="1"/>
</dbReference>
<evidence type="ECO:0000256" key="3">
    <source>
        <dbReference type="ARBA" id="ARBA00022475"/>
    </source>
</evidence>
<organism evidence="11 12">
    <name type="scientific">Juglans regia</name>
    <name type="common">English walnut</name>
    <dbReference type="NCBI Taxonomy" id="51240"/>
    <lineage>
        <taxon>Eukaryota</taxon>
        <taxon>Viridiplantae</taxon>
        <taxon>Streptophyta</taxon>
        <taxon>Embryophyta</taxon>
        <taxon>Tracheophyta</taxon>
        <taxon>Spermatophyta</taxon>
        <taxon>Magnoliopsida</taxon>
        <taxon>eudicotyledons</taxon>
        <taxon>Gunneridae</taxon>
        <taxon>Pentapetalae</taxon>
        <taxon>rosids</taxon>
        <taxon>fabids</taxon>
        <taxon>Fagales</taxon>
        <taxon>Juglandaceae</taxon>
        <taxon>Juglans</taxon>
    </lineage>
</organism>
<keyword evidence="3" id="KW-1003">Cell membrane</keyword>
<comment type="subcellular location">
    <subcellularLocation>
        <location evidence="1">Cell membrane</location>
        <topology evidence="1">Lipid-anchor</topology>
        <topology evidence="1">GPI-anchor</topology>
    </subcellularLocation>
</comment>
<keyword evidence="8" id="KW-0449">Lipoprotein</keyword>
<dbReference type="SUPFAM" id="SSF47699">
    <property type="entry name" value="Bifunctional inhibitor/lipid-transfer protein/seed storage 2S albumin"/>
    <property type="match status" value="1"/>
</dbReference>
<dbReference type="AlphaFoldDB" id="A0A2I4DYD5"/>
<protein>
    <submittedName>
        <fullName evidence="12">Non-specific lipid-transfer protein-like protein At2g13820</fullName>
    </submittedName>
</protein>
<evidence type="ECO:0000256" key="1">
    <source>
        <dbReference type="ARBA" id="ARBA00004609"/>
    </source>
</evidence>
<dbReference type="GO" id="GO:0005886">
    <property type="term" value="C:plasma membrane"/>
    <property type="evidence" value="ECO:0007669"/>
    <property type="project" value="UniProtKB-SubCell"/>
</dbReference>
<keyword evidence="4" id="KW-0336">GPI-anchor</keyword>
<evidence type="ECO:0000256" key="5">
    <source>
        <dbReference type="ARBA" id="ARBA00022729"/>
    </source>
</evidence>
<dbReference type="FunCoup" id="A0A2I4DYD5">
    <property type="interactions" value="215"/>
</dbReference>
<evidence type="ECO:0000256" key="10">
    <source>
        <dbReference type="SAM" id="SignalP"/>
    </source>
</evidence>
<name>A0A2I4DYD5_JUGRE</name>
<evidence type="ECO:0000256" key="9">
    <source>
        <dbReference type="SAM" id="MobiDB-lite"/>
    </source>
</evidence>
<dbReference type="InterPro" id="IPR016140">
    <property type="entry name" value="Bifunc_inhib/LTP/seed_store"/>
</dbReference>
<dbReference type="KEGG" id="jre:108984605"/>
<evidence type="ECO:0000256" key="6">
    <source>
        <dbReference type="ARBA" id="ARBA00023157"/>
    </source>
</evidence>
<evidence type="ECO:0000256" key="7">
    <source>
        <dbReference type="ARBA" id="ARBA00023180"/>
    </source>
</evidence>
<keyword evidence="7" id="KW-0325">Glycoprotein</keyword>
<gene>
    <name evidence="12" type="primary">LOC108984605</name>
</gene>
<feature type="signal peptide" evidence="10">
    <location>
        <begin position="1"/>
        <end position="26"/>
    </location>
</feature>
<feature type="compositionally biased region" description="Polar residues" evidence="9">
    <location>
        <begin position="146"/>
        <end position="156"/>
    </location>
</feature>
<keyword evidence="4" id="KW-0472">Membrane</keyword>
<dbReference type="RefSeq" id="XP_018812157.1">
    <property type="nucleotide sequence ID" value="XM_018956612.2"/>
</dbReference>
<reference evidence="12" key="1">
    <citation type="submission" date="2025-08" db="UniProtKB">
        <authorList>
            <consortium name="RefSeq"/>
        </authorList>
    </citation>
    <scope>IDENTIFICATION</scope>
    <source>
        <tissue evidence="12">Leaves</tissue>
    </source>
</reference>
<accession>A0A2I4DYD5</accession>
<keyword evidence="6" id="KW-1015">Disulfide bond</keyword>
<feature type="chain" id="PRO_5043467153" evidence="10">
    <location>
        <begin position="27"/>
        <end position="215"/>
    </location>
</feature>
<dbReference type="InterPro" id="IPR036312">
    <property type="entry name" value="Bifun_inhib/LTP/seed_sf"/>
</dbReference>
<dbReference type="InterPro" id="IPR043325">
    <property type="entry name" value="LTSS"/>
</dbReference>
<dbReference type="CDD" id="cd00010">
    <property type="entry name" value="AAI_LTSS"/>
    <property type="match status" value="1"/>
</dbReference>
<evidence type="ECO:0000256" key="2">
    <source>
        <dbReference type="ARBA" id="ARBA00009748"/>
    </source>
</evidence>
<dbReference type="Pfam" id="PF14368">
    <property type="entry name" value="LTP_2"/>
    <property type="match status" value="1"/>
</dbReference>
<evidence type="ECO:0000313" key="11">
    <source>
        <dbReference type="Proteomes" id="UP000235220"/>
    </source>
</evidence>
<keyword evidence="11" id="KW-1185">Reference proteome</keyword>
<dbReference type="Gramene" id="Jr07_24970_p1">
    <property type="protein sequence ID" value="cds.Jr07_24970_p1"/>
    <property type="gene ID" value="Jr07_24970"/>
</dbReference>
<proteinExistence type="inferred from homology"/>
<evidence type="ECO:0000256" key="8">
    <source>
        <dbReference type="ARBA" id="ARBA00023288"/>
    </source>
</evidence>
<dbReference type="Gene3D" id="1.10.110.10">
    <property type="entry name" value="Plant lipid-transfer and hydrophobic proteins"/>
    <property type="match status" value="1"/>
</dbReference>
<dbReference type="SMART" id="SM00499">
    <property type="entry name" value="AAI"/>
    <property type="match status" value="1"/>
</dbReference>
<dbReference type="PANTHER" id="PTHR33044">
    <property type="entry name" value="BIFUNCTIONAL INHIBITOR/LIPID-TRANSFER PROTEIN/SEED STORAGE 2S ALBUMIN SUPERFAMILY PROTEIN-RELATED"/>
    <property type="match status" value="1"/>
</dbReference>
<dbReference type="GO" id="GO:0098552">
    <property type="term" value="C:side of membrane"/>
    <property type="evidence" value="ECO:0007669"/>
    <property type="project" value="UniProtKB-KW"/>
</dbReference>
<dbReference type="STRING" id="51240.A0A2I4DYD5"/>
<sequence>MELFYPCSRIVPILAMVVVLIIPVYGQIGTPCNTSMISSFTPCLRFVTNSTANGTSPSANCCNSLKSLTSGGKDCLCLIVTGNVPFPVPINRSLAISLPRACNMPGVPLQCKASGAPIPAPGPVSLEPTPSPGLSPTPSPKASSVPEPTTPAQAPQSDTTPVLTPPSPTVDSEAPTATTGSRPVLTPSAAMPSHSLSPSFMLLVLGVNSVLNYYW</sequence>
<keyword evidence="5 10" id="KW-0732">Signal</keyword>
<dbReference type="GeneID" id="108984605"/>
<evidence type="ECO:0000256" key="4">
    <source>
        <dbReference type="ARBA" id="ARBA00022622"/>
    </source>
</evidence>
<feature type="region of interest" description="Disordered" evidence="9">
    <location>
        <begin position="120"/>
        <end position="192"/>
    </location>
</feature>
<comment type="similarity">
    <text evidence="2">Belongs to the plant LTP family.</text>
</comment>
<dbReference type="Proteomes" id="UP000235220">
    <property type="component" value="Chromosome 7"/>
</dbReference>